<gene>
    <name evidence="1" type="ORF">C1SCF055_LOCUS3687</name>
</gene>
<evidence type="ECO:0000313" key="1">
    <source>
        <dbReference type="EMBL" id="CAI3975355.1"/>
    </source>
</evidence>
<proteinExistence type="predicted"/>
<dbReference type="EMBL" id="CAMXCT030000199">
    <property type="protein sequence ID" value="CAL4762667.1"/>
    <property type="molecule type" value="Genomic_DNA"/>
</dbReference>
<comment type="caution">
    <text evidence="1">The sequence shown here is derived from an EMBL/GenBank/DDBJ whole genome shotgun (WGS) entry which is preliminary data.</text>
</comment>
<sequence length="754" mass="83175">MEYLMQTFPERRFDVTNWIEAWLGLPCCLITRKSLELQSEEVVLRTQNCCCNVTQRRPYAQLTLLEERTMFWGICAGINSDLAPMNDKGEGGIVPGCGCSQELVHEIVRELNLRKDGRGKVAQMRQQRFMLEKLSKLAVQVPLLLTHFGVAYPPDEATVRRIFGARAPPMRPLAEVGCMERMPEFQPSAYDVTCCLQSICCTSRHLELAQDEAVLTTKQTITGTVVTSRVPYANIESVNPKNICGCLAFLEAGELTRPPGQVEGQPLQPGFGCDAGLVERIRADLQARVDVRGNTGQIKQLEKMMVKFGDFAAELPLVLDKVGADASYPPSQQTMNAVYGAQGPEISPPSEMPHEMPSQNFPTRTFNVRNEFQNLGGLIGTCGIAGCLKHEMVLEPEQVVTTFQTNCGTSIDRKPYAQLRAVDEEIFCCCCHMVNLLSPGWFGDSEKLNEIAGELQARKVGRGNIAQLRNQENTMVKALESDIRMDILLKKKDISYPPSQQTLQAIYGENPPHLPPVSSERGQALHLSASEQMERRVFDITNIFEKICCCLQTTSLELNDEEAIFRKSSCCLKAVRREPYAQLGSVEPARAFFGLCVNVQTDQNFVCPGCGCDHRLTEEISAELQNRKVKRGNIAQIRQQENLLMEIIKLGVKVDTFFHGANVPYPPSQETMRSTFGPGVPLPGQAPTVAGPSVQVTVPVGVRAGDSLEVSGPTGRFMVTVPQGLSEGHTFQAQIPSPATAPNDSDMIPFMTAS</sequence>
<name>A0A9P1BMF4_9DINO</name>
<dbReference type="AlphaFoldDB" id="A0A9P1BMF4"/>
<evidence type="ECO:0000313" key="3">
    <source>
        <dbReference type="Proteomes" id="UP001152797"/>
    </source>
</evidence>
<evidence type="ECO:0000313" key="2">
    <source>
        <dbReference type="EMBL" id="CAL4762667.1"/>
    </source>
</evidence>
<dbReference type="Proteomes" id="UP001152797">
    <property type="component" value="Unassembled WGS sequence"/>
</dbReference>
<reference evidence="1" key="1">
    <citation type="submission" date="2022-10" db="EMBL/GenBank/DDBJ databases">
        <authorList>
            <person name="Chen Y."/>
            <person name="Dougan E. K."/>
            <person name="Chan C."/>
            <person name="Rhodes N."/>
            <person name="Thang M."/>
        </authorList>
    </citation>
    <scope>NUCLEOTIDE SEQUENCE</scope>
</reference>
<keyword evidence="3" id="KW-1185">Reference proteome</keyword>
<dbReference type="EMBL" id="CAMXCT020000199">
    <property type="protein sequence ID" value="CAL1128730.1"/>
    <property type="molecule type" value="Genomic_DNA"/>
</dbReference>
<accession>A0A9P1BMF4</accession>
<organism evidence="1">
    <name type="scientific">Cladocopium goreaui</name>
    <dbReference type="NCBI Taxonomy" id="2562237"/>
    <lineage>
        <taxon>Eukaryota</taxon>
        <taxon>Sar</taxon>
        <taxon>Alveolata</taxon>
        <taxon>Dinophyceae</taxon>
        <taxon>Suessiales</taxon>
        <taxon>Symbiodiniaceae</taxon>
        <taxon>Cladocopium</taxon>
    </lineage>
</organism>
<dbReference type="EMBL" id="CAMXCT010000199">
    <property type="protein sequence ID" value="CAI3975355.1"/>
    <property type="molecule type" value="Genomic_DNA"/>
</dbReference>
<protein>
    <submittedName>
        <fullName evidence="1">Uncharacterized protein</fullName>
    </submittedName>
</protein>
<dbReference type="OrthoDB" id="425374at2759"/>
<reference evidence="2 3" key="2">
    <citation type="submission" date="2024-05" db="EMBL/GenBank/DDBJ databases">
        <authorList>
            <person name="Chen Y."/>
            <person name="Shah S."/>
            <person name="Dougan E. K."/>
            <person name="Thang M."/>
            <person name="Chan C."/>
        </authorList>
    </citation>
    <scope>NUCLEOTIDE SEQUENCE [LARGE SCALE GENOMIC DNA]</scope>
</reference>